<evidence type="ECO:0000256" key="3">
    <source>
        <dbReference type="ARBA" id="ARBA00022840"/>
    </source>
</evidence>
<keyword evidence="1" id="KW-0547">Nucleotide-binding</keyword>
<evidence type="ECO:0000259" key="9">
    <source>
        <dbReference type="PROSITE" id="PS50045"/>
    </source>
</evidence>
<dbReference type="PANTHER" id="PTHR32071:SF57">
    <property type="entry name" value="C4-DICARBOXYLATE TRANSPORT TRANSCRIPTIONAL REGULATORY PROTEIN DCTD"/>
    <property type="match status" value="1"/>
</dbReference>
<evidence type="ECO:0000256" key="1">
    <source>
        <dbReference type="ARBA" id="ARBA00022741"/>
    </source>
</evidence>
<dbReference type="EMBL" id="JABAGO010000003">
    <property type="protein sequence ID" value="NME97414.1"/>
    <property type="molecule type" value="Genomic_DNA"/>
</dbReference>
<keyword evidence="6" id="KW-0804">Transcription</keyword>
<name>A0A848CJF8_ANEAE</name>
<dbReference type="InterPro" id="IPR027417">
    <property type="entry name" value="P-loop_NTPase"/>
</dbReference>
<dbReference type="Gene3D" id="3.30.450.20">
    <property type="entry name" value="PAS domain"/>
    <property type="match status" value="1"/>
</dbReference>
<feature type="domain" description="PAS" evidence="10">
    <location>
        <begin position="14"/>
        <end position="59"/>
    </location>
</feature>
<dbReference type="Pfam" id="PF18024">
    <property type="entry name" value="HTH_50"/>
    <property type="match status" value="1"/>
</dbReference>
<keyword evidence="3" id="KW-0067">ATP-binding</keyword>
<dbReference type="GO" id="GO:0003677">
    <property type="term" value="F:DNA binding"/>
    <property type="evidence" value="ECO:0007669"/>
    <property type="project" value="UniProtKB-KW"/>
</dbReference>
<dbReference type="PROSITE" id="PS00675">
    <property type="entry name" value="SIGMA54_INTERACT_1"/>
    <property type="match status" value="1"/>
</dbReference>
<feature type="coiled-coil region" evidence="8">
    <location>
        <begin position="8"/>
        <end position="35"/>
    </location>
</feature>
<evidence type="ECO:0000313" key="12">
    <source>
        <dbReference type="Proteomes" id="UP000561326"/>
    </source>
</evidence>
<keyword evidence="8" id="KW-0175">Coiled coil</keyword>
<feature type="domain" description="Sigma-54 factor interaction" evidence="9">
    <location>
        <begin position="147"/>
        <end position="376"/>
    </location>
</feature>
<evidence type="ECO:0000259" key="10">
    <source>
        <dbReference type="PROSITE" id="PS50112"/>
    </source>
</evidence>
<evidence type="ECO:0000256" key="8">
    <source>
        <dbReference type="SAM" id="Coils"/>
    </source>
</evidence>
<dbReference type="InterPro" id="IPR025944">
    <property type="entry name" value="Sigma_54_int_dom_CS"/>
</dbReference>
<comment type="caution">
    <text evidence="11">The sequence shown here is derived from an EMBL/GenBank/DDBJ whole genome shotgun (WGS) entry which is preliminary data.</text>
</comment>
<dbReference type="InterPro" id="IPR058031">
    <property type="entry name" value="AAA_lid_NorR"/>
</dbReference>
<dbReference type="InterPro" id="IPR003593">
    <property type="entry name" value="AAA+_ATPase"/>
</dbReference>
<dbReference type="Gene3D" id="3.40.50.300">
    <property type="entry name" value="P-loop containing nucleotide triphosphate hydrolases"/>
    <property type="match status" value="1"/>
</dbReference>
<dbReference type="PROSITE" id="PS00688">
    <property type="entry name" value="SIGMA54_INTERACT_3"/>
    <property type="match status" value="1"/>
</dbReference>
<evidence type="ECO:0000256" key="7">
    <source>
        <dbReference type="ARBA" id="ARBA00029500"/>
    </source>
</evidence>
<dbReference type="GO" id="GO:0005524">
    <property type="term" value="F:ATP binding"/>
    <property type="evidence" value="ECO:0007669"/>
    <property type="project" value="UniProtKB-KW"/>
</dbReference>
<evidence type="ECO:0000256" key="6">
    <source>
        <dbReference type="ARBA" id="ARBA00023163"/>
    </source>
</evidence>
<dbReference type="SUPFAM" id="SSF52540">
    <property type="entry name" value="P-loop containing nucleoside triphosphate hydrolases"/>
    <property type="match status" value="1"/>
</dbReference>
<dbReference type="AlphaFoldDB" id="A0A848CJF8"/>
<reference evidence="11 12" key="1">
    <citation type="submission" date="2020-04" db="EMBL/GenBank/DDBJ databases">
        <authorList>
            <person name="Hitch T.C.A."/>
            <person name="Wylensek D."/>
            <person name="Clavel T."/>
        </authorList>
    </citation>
    <scope>NUCLEOTIDE SEQUENCE [LARGE SCALE GENOMIC DNA]</scope>
    <source>
        <strain evidence="11 12">WB01_D5_05</strain>
    </source>
</reference>
<organism evidence="11 12">
    <name type="scientific">Aneurinibacillus aneurinilyticus</name>
    <name type="common">Bacillus aneurinolyticus</name>
    <dbReference type="NCBI Taxonomy" id="1391"/>
    <lineage>
        <taxon>Bacteria</taxon>
        <taxon>Bacillati</taxon>
        <taxon>Bacillota</taxon>
        <taxon>Bacilli</taxon>
        <taxon>Bacillales</taxon>
        <taxon>Paenibacillaceae</taxon>
        <taxon>Aneurinibacillus group</taxon>
        <taxon>Aneurinibacillus</taxon>
    </lineage>
</organism>
<dbReference type="InterPro" id="IPR025662">
    <property type="entry name" value="Sigma_54_int_dom_ATP-bd_1"/>
</dbReference>
<evidence type="ECO:0000256" key="5">
    <source>
        <dbReference type="ARBA" id="ARBA00023125"/>
    </source>
</evidence>
<accession>A0A848CJF8</accession>
<dbReference type="InterPro" id="IPR025943">
    <property type="entry name" value="Sigma_54_int_dom_ATP-bd_2"/>
</dbReference>
<dbReference type="RefSeq" id="WP_168974562.1">
    <property type="nucleotide sequence ID" value="NZ_JABAGO010000003.1"/>
</dbReference>
<gene>
    <name evidence="11" type="ORF">HF838_03990</name>
</gene>
<dbReference type="Pfam" id="PF00158">
    <property type="entry name" value="Sigma54_activat"/>
    <property type="match status" value="1"/>
</dbReference>
<dbReference type="Pfam" id="PF00989">
    <property type="entry name" value="PAS"/>
    <property type="match status" value="1"/>
</dbReference>
<dbReference type="FunFam" id="3.40.50.300:FF:000006">
    <property type="entry name" value="DNA-binding transcriptional regulator NtrC"/>
    <property type="match status" value="1"/>
</dbReference>
<dbReference type="InterPro" id="IPR000014">
    <property type="entry name" value="PAS"/>
</dbReference>
<dbReference type="Pfam" id="PF25601">
    <property type="entry name" value="AAA_lid_14"/>
    <property type="match status" value="1"/>
</dbReference>
<evidence type="ECO:0000256" key="4">
    <source>
        <dbReference type="ARBA" id="ARBA00023015"/>
    </source>
</evidence>
<dbReference type="NCBIfam" id="TIGR00229">
    <property type="entry name" value="sensory_box"/>
    <property type="match status" value="1"/>
</dbReference>
<keyword evidence="2" id="KW-0058">Aromatic hydrocarbons catabolism</keyword>
<dbReference type="InterPro" id="IPR002078">
    <property type="entry name" value="Sigma_54_int"/>
</dbReference>
<dbReference type="PROSITE" id="PS00676">
    <property type="entry name" value="SIGMA54_INTERACT_2"/>
    <property type="match status" value="1"/>
</dbReference>
<dbReference type="SMART" id="SM00382">
    <property type="entry name" value="AAA"/>
    <property type="match status" value="1"/>
</dbReference>
<dbReference type="Gene3D" id="1.10.8.60">
    <property type="match status" value="1"/>
</dbReference>
<dbReference type="Proteomes" id="UP000561326">
    <property type="component" value="Unassembled WGS sequence"/>
</dbReference>
<sequence length="456" mass="52174">MKEETNHHNTIEMRIDMLEKILDNASNEIYVLDENRCIVFCNKVFENHYGLKRSEVIGKANEEFFNQGYWTPSIVPLVFEEKKAVTIKQTTHYGGELITTAIPLLNSAQEIELVVITGHEPNYKKIRYLNEQRNKDDNDMHTSGSPIITNCEKMKNLLAFCTKIASVDSTILIQGESGTGKGVFAQYIHSLSQQKSGPFLAINCAAIPEELLESELFGYSQGAFTGASKAGKIGLIESAHNGTLFLDEIGEISPKIQAKLLQVIQERQFLPVGGREMKKVNIRIITATNRNLLDMVEKKLFREDLYYRLHVIEIKIPPLRERIEDIVPLTYYFLNKFNHKYGVDRLISQECLDLMVSYSWPGNIRQLENIMERLVVTTDSVIGVQDLPEMIYQQAKIHSHSSFPASFDEAVEKLERELIVNSYKKWGSSRKVANDLRLSQTRASKLIRKYCHHIEE</sequence>
<dbReference type="InterPro" id="IPR013767">
    <property type="entry name" value="PAS_fold"/>
</dbReference>
<dbReference type="SUPFAM" id="SSF55785">
    <property type="entry name" value="PYP-like sensor domain (PAS domain)"/>
    <property type="match status" value="1"/>
</dbReference>
<keyword evidence="5" id="KW-0238">DNA-binding</keyword>
<proteinExistence type="predicted"/>
<dbReference type="Gene3D" id="1.10.10.60">
    <property type="entry name" value="Homeodomain-like"/>
    <property type="match status" value="1"/>
</dbReference>
<dbReference type="InterPro" id="IPR030828">
    <property type="entry name" value="HTH_TyrR"/>
</dbReference>
<dbReference type="PANTHER" id="PTHR32071">
    <property type="entry name" value="TRANSCRIPTIONAL REGULATORY PROTEIN"/>
    <property type="match status" value="1"/>
</dbReference>
<evidence type="ECO:0000313" key="11">
    <source>
        <dbReference type="EMBL" id="NME97414.1"/>
    </source>
</evidence>
<dbReference type="PROSITE" id="PS50112">
    <property type="entry name" value="PAS"/>
    <property type="match status" value="1"/>
</dbReference>
<protein>
    <recommendedName>
        <fullName evidence="7">HTH-type transcriptional regulatory protein TyrR</fullName>
    </recommendedName>
</protein>
<dbReference type="GO" id="GO:0006355">
    <property type="term" value="P:regulation of DNA-templated transcription"/>
    <property type="evidence" value="ECO:0007669"/>
    <property type="project" value="InterPro"/>
</dbReference>
<dbReference type="InterPro" id="IPR035965">
    <property type="entry name" value="PAS-like_dom_sf"/>
</dbReference>
<dbReference type="PROSITE" id="PS50045">
    <property type="entry name" value="SIGMA54_INTERACT_4"/>
    <property type="match status" value="1"/>
</dbReference>
<evidence type="ECO:0000256" key="2">
    <source>
        <dbReference type="ARBA" id="ARBA00022797"/>
    </source>
</evidence>
<keyword evidence="4" id="KW-0805">Transcription regulation</keyword>
<dbReference type="CDD" id="cd00009">
    <property type="entry name" value="AAA"/>
    <property type="match status" value="1"/>
</dbReference>
<dbReference type="CDD" id="cd00130">
    <property type="entry name" value="PAS"/>
    <property type="match status" value="1"/>
</dbReference>